<accession>A0A6A5BS49</accession>
<dbReference type="RefSeq" id="XP_044562699.1">
    <property type="nucleotide sequence ID" value="XM_044706598.1"/>
</dbReference>
<comment type="caution">
    <text evidence="2">The sequence shown here is derived from an EMBL/GenBank/DDBJ whole genome shotgun (WGS) entry which is preliminary data.</text>
</comment>
<dbReference type="PANTHER" id="PTHR44086:SF10">
    <property type="entry name" value="THIOSULFATE SULFURTRANSFERASE_RHODANESE-LIKE DOMAIN-CONTAINING PROTEIN 3"/>
    <property type="match status" value="1"/>
</dbReference>
<dbReference type="SUPFAM" id="SSF52821">
    <property type="entry name" value="Rhodanese/Cell cycle control phosphatase"/>
    <property type="match status" value="1"/>
</dbReference>
<dbReference type="SMART" id="SM00450">
    <property type="entry name" value="RHOD"/>
    <property type="match status" value="1"/>
</dbReference>
<feature type="domain" description="Rhodanese" evidence="1">
    <location>
        <begin position="156"/>
        <end position="271"/>
    </location>
</feature>
<sequence length="289" mass="33116">MIKRTLRTTLLVKCWKASFPSHDPTAQFMCFNSSKQIIQLFYQRLSKDPDSTSNILQTRSFYSSLAQSLKHKPTKKTKKNIPKKDPIAANLKEQYNAFADFIDQFVNVLKLSEEAMKLHPSERANGVVAAHATISKGNCTYISKQELKQILQNQEAGKDFVLMDVREPYEFAQEPSAVEPNGESFPPIHPNAINIPLMSIEHIFLYTSRDTFLKQYGFEKPPRKKASLNQYKRPLFILYGITNMRSEYAAEILKELGFNNVVVYAVGCMIGGRIMTIISFRDVCHFMRE</sequence>
<dbReference type="Pfam" id="PF00581">
    <property type="entry name" value="Rhodanese"/>
    <property type="match status" value="1"/>
</dbReference>
<dbReference type="EMBL" id="VFQX01000033">
    <property type="protein sequence ID" value="KAF0977986.1"/>
    <property type="molecule type" value="Genomic_DNA"/>
</dbReference>
<gene>
    <name evidence="2" type="ORF">FDP41_003308</name>
</gene>
<keyword evidence="3" id="KW-1185">Reference proteome</keyword>
<reference evidence="2 3" key="1">
    <citation type="journal article" date="2019" name="Sci. Rep.">
        <title>Nanopore sequencing improves the draft genome of the human pathogenic amoeba Naegleria fowleri.</title>
        <authorList>
            <person name="Liechti N."/>
            <person name="Schurch N."/>
            <person name="Bruggmann R."/>
            <person name="Wittwer M."/>
        </authorList>
    </citation>
    <scope>NUCLEOTIDE SEQUENCE [LARGE SCALE GENOMIC DNA]</scope>
    <source>
        <strain evidence="2 3">ATCC 30894</strain>
    </source>
</reference>
<organism evidence="2 3">
    <name type="scientific">Naegleria fowleri</name>
    <name type="common">Brain eating amoeba</name>
    <dbReference type="NCBI Taxonomy" id="5763"/>
    <lineage>
        <taxon>Eukaryota</taxon>
        <taxon>Discoba</taxon>
        <taxon>Heterolobosea</taxon>
        <taxon>Tetramitia</taxon>
        <taxon>Eutetramitia</taxon>
        <taxon>Vahlkampfiidae</taxon>
        <taxon>Naegleria</taxon>
    </lineage>
</organism>
<evidence type="ECO:0000313" key="3">
    <source>
        <dbReference type="Proteomes" id="UP000444721"/>
    </source>
</evidence>
<evidence type="ECO:0000259" key="1">
    <source>
        <dbReference type="PROSITE" id="PS50206"/>
    </source>
</evidence>
<dbReference type="GeneID" id="68110526"/>
<dbReference type="OrthoDB" id="566238at2759"/>
<name>A0A6A5BS49_NAEFO</name>
<dbReference type="VEuPathDB" id="AmoebaDB:FDP41_003308"/>
<dbReference type="PROSITE" id="PS50206">
    <property type="entry name" value="RHODANESE_3"/>
    <property type="match status" value="1"/>
</dbReference>
<proteinExistence type="predicted"/>
<protein>
    <recommendedName>
        <fullName evidence="1">Rhodanese domain-containing protein</fullName>
    </recommendedName>
</protein>
<dbReference type="Proteomes" id="UP000444721">
    <property type="component" value="Unassembled WGS sequence"/>
</dbReference>
<evidence type="ECO:0000313" key="2">
    <source>
        <dbReference type="EMBL" id="KAF0977986.1"/>
    </source>
</evidence>
<dbReference type="VEuPathDB" id="AmoebaDB:NfTy_060440"/>
<dbReference type="GO" id="GO:0004792">
    <property type="term" value="F:thiosulfate-cyanide sulfurtransferase activity"/>
    <property type="evidence" value="ECO:0007669"/>
    <property type="project" value="TreeGrafter"/>
</dbReference>
<dbReference type="AlphaFoldDB" id="A0A6A5BS49"/>
<dbReference type="InterPro" id="IPR036873">
    <property type="entry name" value="Rhodanese-like_dom_sf"/>
</dbReference>
<dbReference type="PANTHER" id="PTHR44086">
    <property type="entry name" value="THIOSULFATE SULFURTRANSFERASE RDL2, MITOCHONDRIAL-RELATED"/>
    <property type="match status" value="1"/>
</dbReference>
<dbReference type="Gene3D" id="3.40.250.10">
    <property type="entry name" value="Rhodanese-like domain"/>
    <property type="match status" value="1"/>
</dbReference>
<dbReference type="InterPro" id="IPR001763">
    <property type="entry name" value="Rhodanese-like_dom"/>
</dbReference>
<dbReference type="VEuPathDB" id="AmoebaDB:NF0040090"/>